<dbReference type="Gene3D" id="1.10.150.240">
    <property type="entry name" value="Putative phosphatase, domain 2"/>
    <property type="match status" value="1"/>
</dbReference>
<comment type="caution">
    <text evidence="1">The sequence shown here is derived from an EMBL/GenBank/DDBJ whole genome shotgun (WGS) entry which is preliminary data.</text>
</comment>
<dbReference type="InterPro" id="IPR023214">
    <property type="entry name" value="HAD_sf"/>
</dbReference>
<dbReference type="AlphaFoldDB" id="X0XCH6"/>
<accession>X0XCH6</accession>
<sequence length="237" mass="26544">MGILVDIPAIGPISEESGFIPLKECSDGVFRVGKDGVATITATGDRKVEFIAFADYSLAYVKSAMGYPAYYPVHPVKIEKPIEAVLMDLDGISVRSEEFWIWIIQQSTASLLGDPNFELQEADMPYVSGHSVSEHLQYCIRKYCPEKTVEQARKYYFEHTDREMQEIMEGRGREGAFKPAPGLKDFLFELKAMGLKIGLVTSGLYQKAWPEILSAFRTLKMGDPKEFYEAIVTAGFA</sequence>
<dbReference type="SUPFAM" id="SSF56784">
    <property type="entry name" value="HAD-like"/>
    <property type="match status" value="1"/>
</dbReference>
<dbReference type="EMBL" id="BARS01040198">
    <property type="protein sequence ID" value="GAG33117.1"/>
    <property type="molecule type" value="Genomic_DNA"/>
</dbReference>
<evidence type="ECO:0008006" key="2">
    <source>
        <dbReference type="Google" id="ProtNLM"/>
    </source>
</evidence>
<protein>
    <recommendedName>
        <fullName evidence="2">HAD family phosphatase</fullName>
    </recommendedName>
</protein>
<name>X0XCH6_9ZZZZ</name>
<gene>
    <name evidence="1" type="ORF">S01H1_61318</name>
</gene>
<dbReference type="Gene3D" id="3.40.50.1000">
    <property type="entry name" value="HAD superfamily/HAD-like"/>
    <property type="match status" value="1"/>
</dbReference>
<dbReference type="InterPro" id="IPR036412">
    <property type="entry name" value="HAD-like_sf"/>
</dbReference>
<dbReference type="Pfam" id="PF13419">
    <property type="entry name" value="HAD_2"/>
    <property type="match status" value="1"/>
</dbReference>
<dbReference type="InterPro" id="IPR023198">
    <property type="entry name" value="PGP-like_dom2"/>
</dbReference>
<feature type="non-terminal residue" evidence="1">
    <location>
        <position position="237"/>
    </location>
</feature>
<evidence type="ECO:0000313" key="1">
    <source>
        <dbReference type="EMBL" id="GAG33117.1"/>
    </source>
</evidence>
<organism evidence="1">
    <name type="scientific">marine sediment metagenome</name>
    <dbReference type="NCBI Taxonomy" id="412755"/>
    <lineage>
        <taxon>unclassified sequences</taxon>
        <taxon>metagenomes</taxon>
        <taxon>ecological metagenomes</taxon>
    </lineage>
</organism>
<reference evidence="1" key="1">
    <citation type="journal article" date="2014" name="Front. Microbiol.">
        <title>High frequency of phylogenetically diverse reductive dehalogenase-homologous genes in deep subseafloor sedimentary metagenomes.</title>
        <authorList>
            <person name="Kawai M."/>
            <person name="Futagami T."/>
            <person name="Toyoda A."/>
            <person name="Takaki Y."/>
            <person name="Nishi S."/>
            <person name="Hori S."/>
            <person name="Arai W."/>
            <person name="Tsubouchi T."/>
            <person name="Morono Y."/>
            <person name="Uchiyama I."/>
            <person name="Ito T."/>
            <person name="Fujiyama A."/>
            <person name="Inagaki F."/>
            <person name="Takami H."/>
        </authorList>
    </citation>
    <scope>NUCLEOTIDE SEQUENCE</scope>
    <source>
        <strain evidence="1">Expedition CK06-06</strain>
    </source>
</reference>
<proteinExistence type="predicted"/>
<dbReference type="InterPro" id="IPR041492">
    <property type="entry name" value="HAD_2"/>
</dbReference>